<dbReference type="SUPFAM" id="SSF52374">
    <property type="entry name" value="Nucleotidylyl transferase"/>
    <property type="match status" value="1"/>
</dbReference>
<keyword evidence="5 9" id="KW-0067">ATP-binding</keyword>
<dbReference type="RefSeq" id="WP_341629144.1">
    <property type="nucleotide sequence ID" value="NZ_JBAKBA010000055.1"/>
</dbReference>
<dbReference type="HAMAP" id="MF_00151">
    <property type="entry name" value="PPAT_bact"/>
    <property type="match status" value="1"/>
</dbReference>
<keyword evidence="12" id="KW-1185">Reference proteome</keyword>
<keyword evidence="3 9" id="KW-0548">Nucleotidyltransferase</keyword>
<dbReference type="PANTHER" id="PTHR21342">
    <property type="entry name" value="PHOSPHOPANTETHEINE ADENYLYLTRANSFERASE"/>
    <property type="match status" value="1"/>
</dbReference>
<feature type="binding site" evidence="9">
    <location>
        <position position="9"/>
    </location>
    <ligand>
        <name>substrate</name>
    </ligand>
</feature>
<evidence type="ECO:0000256" key="6">
    <source>
        <dbReference type="ARBA" id="ARBA00022842"/>
    </source>
</evidence>
<name>A0ABU9HG04_9GAMM</name>
<feature type="binding site" evidence="9">
    <location>
        <begin position="9"/>
        <end position="10"/>
    </location>
    <ligand>
        <name>ATP</name>
        <dbReference type="ChEBI" id="CHEBI:30616"/>
    </ligand>
</feature>
<comment type="subcellular location">
    <subcellularLocation>
        <location evidence="9">Cytoplasm</location>
    </subcellularLocation>
</comment>
<evidence type="ECO:0000313" key="12">
    <source>
        <dbReference type="Proteomes" id="UP001366060"/>
    </source>
</evidence>
<dbReference type="InterPro" id="IPR014729">
    <property type="entry name" value="Rossmann-like_a/b/a_fold"/>
</dbReference>
<evidence type="ECO:0000256" key="5">
    <source>
        <dbReference type="ARBA" id="ARBA00022840"/>
    </source>
</evidence>
<dbReference type="NCBIfam" id="TIGR00125">
    <property type="entry name" value="cyt_tran_rel"/>
    <property type="match status" value="1"/>
</dbReference>
<comment type="function">
    <text evidence="9">Reversibly transfers an adenylyl group from ATP to 4'-phosphopantetheine, yielding dephospho-CoA (dPCoA) and pyrophosphate.</text>
</comment>
<comment type="cofactor">
    <cofactor evidence="9">
        <name>Mg(2+)</name>
        <dbReference type="ChEBI" id="CHEBI:18420"/>
    </cofactor>
</comment>
<evidence type="ECO:0000256" key="3">
    <source>
        <dbReference type="ARBA" id="ARBA00022695"/>
    </source>
</evidence>
<evidence type="ECO:0000256" key="2">
    <source>
        <dbReference type="ARBA" id="ARBA00022679"/>
    </source>
</evidence>
<gene>
    <name evidence="9 11" type="primary">coaD</name>
    <name evidence="11" type="ORF">V6255_16570</name>
</gene>
<dbReference type="PRINTS" id="PR01020">
    <property type="entry name" value="LPSBIOSNTHSS"/>
</dbReference>
<comment type="pathway">
    <text evidence="9">Cofactor biosynthesis; coenzyme A biosynthesis; CoA from (R)-pantothenate: step 4/5.</text>
</comment>
<feature type="binding site" evidence="9">
    <location>
        <position position="98"/>
    </location>
    <ligand>
        <name>ATP</name>
        <dbReference type="ChEBI" id="CHEBI:30616"/>
    </ligand>
</feature>
<keyword evidence="7 9" id="KW-0173">Coenzyme A biosynthesis</keyword>
<evidence type="ECO:0000256" key="4">
    <source>
        <dbReference type="ARBA" id="ARBA00022741"/>
    </source>
</evidence>
<evidence type="ECO:0000256" key="9">
    <source>
        <dbReference type="HAMAP-Rule" id="MF_00151"/>
    </source>
</evidence>
<feature type="binding site" evidence="9">
    <location>
        <begin position="123"/>
        <end position="129"/>
    </location>
    <ligand>
        <name>ATP</name>
        <dbReference type="ChEBI" id="CHEBI:30616"/>
    </ligand>
</feature>
<dbReference type="GO" id="GO:0004595">
    <property type="term" value="F:pantetheine-phosphate adenylyltransferase activity"/>
    <property type="evidence" value="ECO:0007669"/>
    <property type="project" value="UniProtKB-EC"/>
</dbReference>
<dbReference type="CDD" id="cd02163">
    <property type="entry name" value="PPAT"/>
    <property type="match status" value="1"/>
</dbReference>
<evidence type="ECO:0000256" key="7">
    <source>
        <dbReference type="ARBA" id="ARBA00022993"/>
    </source>
</evidence>
<accession>A0ABU9HG04</accession>
<dbReference type="Pfam" id="PF01467">
    <property type="entry name" value="CTP_transf_like"/>
    <property type="match status" value="1"/>
</dbReference>
<comment type="subunit">
    <text evidence="9">Homohexamer.</text>
</comment>
<feature type="binding site" evidence="9">
    <location>
        <position position="41"/>
    </location>
    <ligand>
        <name>substrate</name>
    </ligand>
</feature>
<proteinExistence type="inferred from homology"/>
<comment type="caution">
    <text evidence="11">The sequence shown here is derived from an EMBL/GenBank/DDBJ whole genome shotgun (WGS) entry which is preliminary data.</text>
</comment>
<evidence type="ECO:0000313" key="11">
    <source>
        <dbReference type="EMBL" id="MEL0660748.1"/>
    </source>
</evidence>
<organism evidence="11 12">
    <name type="scientific">Psychromonas arctica</name>
    <dbReference type="NCBI Taxonomy" id="168275"/>
    <lineage>
        <taxon>Bacteria</taxon>
        <taxon>Pseudomonadati</taxon>
        <taxon>Pseudomonadota</taxon>
        <taxon>Gammaproteobacteria</taxon>
        <taxon>Alteromonadales</taxon>
        <taxon>Psychromonadaceae</taxon>
        <taxon>Psychromonas</taxon>
    </lineage>
</organism>
<reference evidence="11 12" key="1">
    <citation type="submission" date="2024-02" db="EMBL/GenBank/DDBJ databases">
        <title>Bacteria isolated from the canopy kelp, Nereocystis luetkeana.</title>
        <authorList>
            <person name="Pfister C.A."/>
            <person name="Younker I.T."/>
            <person name="Light S.H."/>
        </authorList>
    </citation>
    <scope>NUCLEOTIDE SEQUENCE [LARGE SCALE GENOMIC DNA]</scope>
    <source>
        <strain evidence="11 12">TI.2.07</strain>
    </source>
</reference>
<feature type="domain" description="Cytidyltransferase-like" evidence="10">
    <location>
        <begin position="5"/>
        <end position="133"/>
    </location>
</feature>
<dbReference type="Proteomes" id="UP001366060">
    <property type="component" value="Unassembled WGS sequence"/>
</dbReference>
<feature type="site" description="Transition state stabilizer" evidence="9">
    <location>
        <position position="17"/>
    </location>
</feature>
<dbReference type="NCBIfam" id="TIGR01510">
    <property type="entry name" value="coaD_prev_kdtB"/>
    <property type="match status" value="1"/>
</dbReference>
<protein>
    <recommendedName>
        <fullName evidence="9">Phosphopantetheine adenylyltransferase</fullName>
        <ecNumber evidence="9">2.7.7.3</ecNumber>
    </recommendedName>
    <alternativeName>
        <fullName evidence="9">Dephospho-CoA pyrophosphorylase</fullName>
    </alternativeName>
    <alternativeName>
        <fullName evidence="9">Pantetheine-phosphate adenylyltransferase</fullName>
        <shortName evidence="9">PPAT</shortName>
    </alternativeName>
</protein>
<keyword evidence="4 9" id="KW-0547">Nucleotide-binding</keyword>
<evidence type="ECO:0000256" key="1">
    <source>
        <dbReference type="ARBA" id="ARBA00022490"/>
    </source>
</evidence>
<keyword evidence="6 9" id="KW-0460">Magnesium</keyword>
<keyword evidence="1 9" id="KW-0963">Cytoplasm</keyword>
<comment type="similarity">
    <text evidence="9">Belongs to the bacterial CoaD family.</text>
</comment>
<dbReference type="InterPro" id="IPR004821">
    <property type="entry name" value="Cyt_trans-like"/>
</dbReference>
<dbReference type="EMBL" id="JBAKBA010000055">
    <property type="protein sequence ID" value="MEL0660748.1"/>
    <property type="molecule type" value="Genomic_DNA"/>
</dbReference>
<feature type="binding site" evidence="9">
    <location>
        <position position="87"/>
    </location>
    <ligand>
        <name>substrate</name>
    </ligand>
</feature>
<evidence type="ECO:0000259" key="10">
    <source>
        <dbReference type="Pfam" id="PF01467"/>
    </source>
</evidence>
<dbReference type="EC" id="2.7.7.3" evidence="9"/>
<dbReference type="Gene3D" id="3.40.50.620">
    <property type="entry name" value="HUPs"/>
    <property type="match status" value="1"/>
</dbReference>
<dbReference type="InterPro" id="IPR001980">
    <property type="entry name" value="PPAT"/>
</dbReference>
<feature type="binding site" evidence="9">
    <location>
        <position position="73"/>
    </location>
    <ligand>
        <name>substrate</name>
    </ligand>
</feature>
<dbReference type="PANTHER" id="PTHR21342:SF1">
    <property type="entry name" value="PHOSPHOPANTETHEINE ADENYLYLTRANSFERASE"/>
    <property type="match status" value="1"/>
</dbReference>
<keyword evidence="2 9" id="KW-0808">Transferase</keyword>
<feature type="binding site" evidence="9">
    <location>
        <begin position="88"/>
        <end position="90"/>
    </location>
    <ligand>
        <name>ATP</name>
        <dbReference type="ChEBI" id="CHEBI:30616"/>
    </ligand>
</feature>
<feature type="binding site" evidence="9">
    <location>
        <position position="17"/>
    </location>
    <ligand>
        <name>ATP</name>
        <dbReference type="ChEBI" id="CHEBI:30616"/>
    </ligand>
</feature>
<evidence type="ECO:0000256" key="8">
    <source>
        <dbReference type="ARBA" id="ARBA00029346"/>
    </source>
</evidence>
<sequence length="157" mass="17346">MNTVVFPGSFDPITNGHLDLITRASHLAERVIVAVAINNSKNPFFDLQERCELVSEATKDIKGVEVIPFEGLLAEFAKTHQAQALIRGIRGATDTDYEIQLSQVNHTLNPQLETILLPAHARTAFISSTIVKEVFKHQGDISLLAPDCVKQAFIKKQ</sequence>
<comment type="catalytic activity">
    <reaction evidence="8 9">
        <text>(R)-4'-phosphopantetheine + ATP + H(+) = 3'-dephospho-CoA + diphosphate</text>
        <dbReference type="Rhea" id="RHEA:19801"/>
        <dbReference type="ChEBI" id="CHEBI:15378"/>
        <dbReference type="ChEBI" id="CHEBI:30616"/>
        <dbReference type="ChEBI" id="CHEBI:33019"/>
        <dbReference type="ChEBI" id="CHEBI:57328"/>
        <dbReference type="ChEBI" id="CHEBI:61723"/>
        <dbReference type="EC" id="2.7.7.3"/>
    </reaction>
</comment>